<comment type="caution">
    <text evidence="1">The sequence shown here is derived from an EMBL/GenBank/DDBJ whole genome shotgun (WGS) entry which is preliminary data.</text>
</comment>
<dbReference type="Proteomes" id="UP000306319">
    <property type="component" value="Unassembled WGS sequence"/>
</dbReference>
<dbReference type="EMBL" id="SRYB01000004">
    <property type="protein sequence ID" value="TGY80047.1"/>
    <property type="molecule type" value="Genomic_DNA"/>
</dbReference>
<gene>
    <name evidence="1" type="ORF">E5331_04485</name>
</gene>
<name>A0AC61RIZ4_9BACT</name>
<evidence type="ECO:0000313" key="1">
    <source>
        <dbReference type="EMBL" id="TGY80047.1"/>
    </source>
</evidence>
<reference evidence="1" key="1">
    <citation type="submission" date="2019-04" db="EMBL/GenBank/DDBJ databases">
        <title>Microbes associate with the intestines of laboratory mice.</title>
        <authorList>
            <person name="Navarre W."/>
            <person name="Wong E."/>
            <person name="Huang K."/>
            <person name="Tropini C."/>
            <person name="Ng K."/>
            <person name="Yu B."/>
        </authorList>
    </citation>
    <scope>NUCLEOTIDE SEQUENCE</scope>
    <source>
        <strain evidence="1">NM04_E33</strain>
    </source>
</reference>
<organism evidence="1 2">
    <name type="scientific">Lepagella muris</name>
    <dbReference type="NCBI Taxonomy" id="3032870"/>
    <lineage>
        <taxon>Bacteria</taxon>
        <taxon>Pseudomonadati</taxon>
        <taxon>Bacteroidota</taxon>
        <taxon>Bacteroidia</taxon>
        <taxon>Bacteroidales</taxon>
        <taxon>Muribaculaceae</taxon>
        <taxon>Lepagella</taxon>
    </lineage>
</organism>
<keyword evidence="2" id="KW-1185">Reference proteome</keyword>
<protein>
    <submittedName>
        <fullName evidence="1">Uncharacterized protein</fullName>
    </submittedName>
</protein>
<evidence type="ECO:0000313" key="2">
    <source>
        <dbReference type="Proteomes" id="UP000306319"/>
    </source>
</evidence>
<accession>A0AC61RIZ4</accession>
<sequence length="442" mass="48531">MKKFLLSTLIMSAAVSMAAPPQTGFYLSGFNGESEATESNRLTYVPGNEEDEDEGIYRFINDNFVISECQNGFFAIGEEGLKLGFNVDNDFGFSNMVNQYATMTSLAENGPAINCELPAGTYKVILASMQEEGDPMSWTMMFQSLNNDDEAISYYLIGFNGNDELSQDNIFVAEESEDGVIYTYPKFLVEDCADGFFVANSKDDTLLGAAARSDKVTDENPFASLENSGDAVQSSLTPGYYTVNFISMNGLNMISFLRCEDQTPADESVYYLLGFNGIENPTDGVKFVRSVEESSYEDEETGEMISETVITYTLKNFDIKSCSEDGFIVTTEDGGFSYGLSTMFVPMLGNTISLDSPFGMMGIYGKPYKSALPEGKYDINFSTSDTSASISFLPSEDSGVESIMTGDNSEAVYYDLQGRRMINPDKGIYILVKNGEVSKIVK</sequence>
<proteinExistence type="predicted"/>